<protein>
    <recommendedName>
        <fullName evidence="3">Ankyrin repeat domain-containing protein</fullName>
    </recommendedName>
</protein>
<dbReference type="Pfam" id="PF13606">
    <property type="entry name" value="Ank_3"/>
    <property type="match status" value="1"/>
</dbReference>
<dbReference type="Gene3D" id="1.25.40.20">
    <property type="entry name" value="Ankyrin repeat-containing domain"/>
    <property type="match status" value="1"/>
</dbReference>
<dbReference type="InterPro" id="IPR002110">
    <property type="entry name" value="Ankyrin_rpt"/>
</dbReference>
<dbReference type="Proteomes" id="UP000245514">
    <property type="component" value="Unassembled WGS sequence"/>
</dbReference>
<dbReference type="SUPFAM" id="SSF48403">
    <property type="entry name" value="Ankyrin repeat"/>
    <property type="match status" value="1"/>
</dbReference>
<comment type="caution">
    <text evidence="1">The sequence shown here is derived from an EMBL/GenBank/DDBJ whole genome shotgun (WGS) entry which is preliminary data.</text>
</comment>
<dbReference type="EMBL" id="QFWG01000010">
    <property type="protein sequence ID" value="PWI27386.1"/>
    <property type="molecule type" value="Genomic_DNA"/>
</dbReference>
<name>A0ABX5L5P0_9MICC</name>
<keyword evidence="2" id="KW-1185">Reference proteome</keyword>
<accession>A0ABX5L5P0</accession>
<evidence type="ECO:0000313" key="2">
    <source>
        <dbReference type="Proteomes" id="UP000245514"/>
    </source>
</evidence>
<reference evidence="1 2" key="1">
    <citation type="submission" date="2018-05" db="EMBL/GenBank/DDBJ databases">
        <title>Draft Genome Sequence of Arthrobacter cumminsii IME1328, Isolated from a Patient Who Suffered from Foot Ulcers in China.</title>
        <authorList>
            <person name="Li M."/>
            <person name="Jiang Z."/>
            <person name="Sun Q."/>
            <person name="Tong Y."/>
        </authorList>
    </citation>
    <scope>NUCLEOTIDE SEQUENCE [LARGE SCALE GENOMIC DNA]</scope>
    <source>
        <strain evidence="1 2">IME1328</strain>
    </source>
</reference>
<proteinExistence type="predicted"/>
<dbReference type="InterPro" id="IPR036770">
    <property type="entry name" value="Ankyrin_rpt-contain_sf"/>
</dbReference>
<sequence>MRLLLELGANPNPDSRHLPLMISARSCRVEDVRMLLEHGANIHALEWPHDYTGAVSALRGSAGATDRSARWN</sequence>
<organism evidence="1 2">
    <name type="scientific">Pseudoglutamicibacter cumminsii</name>
    <dbReference type="NCBI Taxonomy" id="156979"/>
    <lineage>
        <taxon>Bacteria</taxon>
        <taxon>Bacillati</taxon>
        <taxon>Actinomycetota</taxon>
        <taxon>Actinomycetes</taxon>
        <taxon>Micrococcales</taxon>
        <taxon>Micrococcaceae</taxon>
        <taxon>Pseudoglutamicibacter</taxon>
    </lineage>
</organism>
<gene>
    <name evidence="1" type="ORF">CAY35_07925</name>
</gene>
<evidence type="ECO:0000313" key="1">
    <source>
        <dbReference type="EMBL" id="PWI27386.1"/>
    </source>
</evidence>
<evidence type="ECO:0008006" key="3">
    <source>
        <dbReference type="Google" id="ProtNLM"/>
    </source>
</evidence>